<dbReference type="AlphaFoldDB" id="A0A9P6R6B7"/>
<feature type="compositionally biased region" description="Basic and acidic residues" evidence="8">
    <location>
        <begin position="49"/>
        <end position="62"/>
    </location>
</feature>
<feature type="region of interest" description="Disordered" evidence="8">
    <location>
        <begin position="897"/>
        <end position="1005"/>
    </location>
</feature>
<feature type="compositionally biased region" description="Polar residues" evidence="8">
    <location>
        <begin position="91"/>
        <end position="108"/>
    </location>
</feature>
<dbReference type="Pfam" id="PF22379">
    <property type="entry name" value="OB_MCM10"/>
    <property type="match status" value="1"/>
</dbReference>
<evidence type="ECO:0000256" key="6">
    <source>
        <dbReference type="ARBA" id="ARBA00022833"/>
    </source>
</evidence>
<evidence type="ECO:0000313" key="12">
    <source>
        <dbReference type="Proteomes" id="UP000738325"/>
    </source>
</evidence>
<accession>A0A9P6R6B7</accession>
<dbReference type="Pfam" id="PF09329">
    <property type="entry name" value="zf-primase"/>
    <property type="match status" value="1"/>
</dbReference>
<evidence type="ECO:0000256" key="4">
    <source>
        <dbReference type="ARBA" id="ARBA00022723"/>
    </source>
</evidence>
<dbReference type="InterPro" id="IPR015408">
    <property type="entry name" value="Znf_Mcm10/DnaG"/>
</dbReference>
<dbReference type="Gene3D" id="2.40.50.140">
    <property type="entry name" value="Nucleic acid-binding proteins"/>
    <property type="match status" value="1"/>
</dbReference>
<evidence type="ECO:0000256" key="2">
    <source>
        <dbReference type="ARBA" id="ARBA00009679"/>
    </source>
</evidence>
<evidence type="ECO:0000313" key="11">
    <source>
        <dbReference type="EMBL" id="KAG0313593.1"/>
    </source>
</evidence>
<dbReference type="GO" id="GO:0008270">
    <property type="term" value="F:zinc ion binding"/>
    <property type="evidence" value="ECO:0007669"/>
    <property type="project" value="UniProtKB-KW"/>
</dbReference>
<dbReference type="InterPro" id="IPR055065">
    <property type="entry name" value="OB_MCM10"/>
</dbReference>
<dbReference type="Proteomes" id="UP000738325">
    <property type="component" value="Unassembled WGS sequence"/>
</dbReference>
<sequence length="1005" mass="107575">MGGHCEVKEEPGAAADAVADLSSSDGEDLAMLQEIKARMEARRRAKLLRQTEKSKEDGDTQEQRSGGNSSDSVTLPDKAIVRRTPSRIIIDTTQQPIKNELWSISPTLDSFGEQAARPSSEMVTPTRRTAAFISPGLRTPSPPSRTRSFMSPPSGASSRKRQHSPSPLPRKSSASAQRTRIGSITPSARRRLNFLPDESRSSDDGFLSPSAAAAERSAARIENADDDFQDLLGDEFDESILDALLDDDFDRLSPEPTTASTAKKIMDNDVDSHSTEVGTVAGAAKPASEDIRPLSMGLPKSGARDHSLTEKVEAQKQRRDAELAALSEPQATFITVASRSGPISAAESDRLGHASDFDPLTGLRIRDRVTSCEDVAKMTRDLRIVPIKDSDQIRDYATQCSSSGVLPSSTSVGRLTTSSSISSIKSADESNKGSWIIAGVVGAKSKRRVTAKKVRYCHFQLCDLKSGAINVFMFRTVMERHHERLKVGDVVAIMDPRVLNQAERAGTLGVEVAHPDCLIVIGTSSDFGLCEAVKLNGDNCGRLLDKRGSAYCSFHVMMATNKRRNQRGSLIAGTSSIFDLEKPQAQAGPGVGVPRKAGGFGLSRPHPEKMRMMAQSARETTYIFDDGGIGTSSLEDHNSPRKANQQPATNLSTFLMSQNNPGGQYLRQATTSKDVAWAKDVTSPKTPSKTNELFPAEMVRRMGYDPVAGHFVHGSPKRLNDDLEARERSIRLLMDRVKSPPGPMSPSRTLSPARQRTIDVNGTARQIAQPRPRAAKTNPTAELGGGRRVQGDVFFADQQGRERGDGATATTPAAAAAAAAATKKWVDLSGESSEGGSESEGSPLLSLSQQRAKNLLEGKHGRLGATTVASTARLLGSGARASLTPVLATKVLGFGPETAKHRGQSSQQQQQQQQRQSSASSSSSSVLEIHSSKLDVSRDRADLSDEKARATVAKIARPLPSPDDAPASADTQLQVAGGAASAPGRETDGSAASKKPKFIDFSDSE</sequence>
<feature type="region of interest" description="Disordered" evidence="8">
    <location>
        <begin position="1"/>
        <end position="26"/>
    </location>
</feature>
<evidence type="ECO:0000256" key="1">
    <source>
        <dbReference type="ARBA" id="ARBA00004123"/>
    </source>
</evidence>
<feature type="region of interest" description="Disordered" evidence="8">
    <location>
        <begin position="42"/>
        <end position="221"/>
    </location>
</feature>
<keyword evidence="6" id="KW-0862">Zinc</keyword>
<keyword evidence="3" id="KW-0235">DNA replication</keyword>
<feature type="compositionally biased region" description="Basic and acidic residues" evidence="8">
    <location>
        <begin position="1"/>
        <end position="11"/>
    </location>
</feature>
<evidence type="ECO:0000256" key="3">
    <source>
        <dbReference type="ARBA" id="ARBA00022705"/>
    </source>
</evidence>
<feature type="compositionally biased region" description="Low complexity" evidence="8">
    <location>
        <begin position="904"/>
        <end position="925"/>
    </location>
</feature>
<reference evidence="11" key="1">
    <citation type="journal article" date="2020" name="Fungal Divers.">
        <title>Resolving the Mortierellaceae phylogeny through synthesis of multi-gene phylogenetics and phylogenomics.</title>
        <authorList>
            <person name="Vandepol N."/>
            <person name="Liber J."/>
            <person name="Desiro A."/>
            <person name="Na H."/>
            <person name="Kennedy M."/>
            <person name="Barry K."/>
            <person name="Grigoriev I.V."/>
            <person name="Miller A.N."/>
            <person name="O'Donnell K."/>
            <person name="Stajich J.E."/>
            <person name="Bonito G."/>
        </authorList>
    </citation>
    <scope>NUCLEOTIDE SEQUENCE</scope>
    <source>
        <strain evidence="11">REB-010B</strain>
    </source>
</reference>
<gene>
    <name evidence="11" type="ORF">BGZ99_008720</name>
</gene>
<comment type="caution">
    <text evidence="11">The sequence shown here is derived from an EMBL/GenBank/DDBJ whole genome shotgun (WGS) entry which is preliminary data.</text>
</comment>
<feature type="compositionally biased region" description="Low complexity" evidence="8">
    <location>
        <begin position="13"/>
        <end position="24"/>
    </location>
</feature>
<proteinExistence type="inferred from homology"/>
<evidence type="ECO:0008006" key="13">
    <source>
        <dbReference type="Google" id="ProtNLM"/>
    </source>
</evidence>
<dbReference type="PANTHER" id="PTHR13454:SF11">
    <property type="entry name" value="PROTEIN MCM10 HOMOLOG"/>
    <property type="match status" value="1"/>
</dbReference>
<dbReference type="GO" id="GO:0006270">
    <property type="term" value="P:DNA replication initiation"/>
    <property type="evidence" value="ECO:0007669"/>
    <property type="project" value="InterPro"/>
</dbReference>
<dbReference type="OrthoDB" id="273123at2759"/>
<feature type="region of interest" description="Disordered" evidence="8">
    <location>
        <begin position="766"/>
        <end position="789"/>
    </location>
</feature>
<comment type="subcellular location">
    <subcellularLocation>
        <location evidence="1">Nucleus</location>
    </subcellularLocation>
</comment>
<feature type="compositionally biased region" description="Polar residues" evidence="8">
    <location>
        <begin position="144"/>
        <end position="157"/>
    </location>
</feature>
<keyword evidence="12" id="KW-1185">Reference proteome</keyword>
<feature type="compositionally biased region" description="Basic and acidic residues" evidence="8">
    <location>
        <begin position="930"/>
        <end position="949"/>
    </location>
</feature>
<evidence type="ECO:0000256" key="5">
    <source>
        <dbReference type="ARBA" id="ARBA00022771"/>
    </source>
</evidence>
<comment type="similarity">
    <text evidence="2">Belongs to the MCM10 family.</text>
</comment>
<dbReference type="EMBL" id="JAAAIP010000691">
    <property type="protein sequence ID" value="KAG0313593.1"/>
    <property type="molecule type" value="Genomic_DNA"/>
</dbReference>
<evidence type="ECO:0000256" key="8">
    <source>
        <dbReference type="SAM" id="MobiDB-lite"/>
    </source>
</evidence>
<evidence type="ECO:0000259" key="10">
    <source>
        <dbReference type="Pfam" id="PF22379"/>
    </source>
</evidence>
<keyword evidence="5" id="KW-0863">Zinc-finger</keyword>
<dbReference type="InterPro" id="IPR040184">
    <property type="entry name" value="Mcm10"/>
</dbReference>
<name>A0A9P6R6B7_9FUNG</name>
<evidence type="ECO:0000259" key="9">
    <source>
        <dbReference type="Pfam" id="PF09329"/>
    </source>
</evidence>
<feature type="region of interest" description="Disordered" evidence="8">
    <location>
        <begin position="586"/>
        <end position="606"/>
    </location>
</feature>
<dbReference type="PANTHER" id="PTHR13454">
    <property type="entry name" value="PROTEIN MCM10 HOMOLOG"/>
    <property type="match status" value="1"/>
</dbReference>
<feature type="domain" description="Zinc finger Mcm10/DnaG-type" evidence="9">
    <location>
        <begin position="522"/>
        <end position="567"/>
    </location>
</feature>
<protein>
    <recommendedName>
        <fullName evidence="13">Zinc finger Mcm10/DnaG-type domain-containing protein</fullName>
    </recommendedName>
</protein>
<feature type="compositionally biased region" description="Polar residues" evidence="8">
    <location>
        <begin position="63"/>
        <end position="73"/>
    </location>
</feature>
<feature type="domain" description="MCM10 OB-fold" evidence="10">
    <location>
        <begin position="421"/>
        <end position="515"/>
    </location>
</feature>
<keyword evidence="7" id="KW-0539">Nucleus</keyword>
<dbReference type="GO" id="GO:0043596">
    <property type="term" value="C:nuclear replication fork"/>
    <property type="evidence" value="ECO:0007669"/>
    <property type="project" value="TreeGrafter"/>
</dbReference>
<dbReference type="InterPro" id="IPR012340">
    <property type="entry name" value="NA-bd_OB-fold"/>
</dbReference>
<dbReference type="GO" id="GO:0003688">
    <property type="term" value="F:DNA replication origin binding"/>
    <property type="evidence" value="ECO:0007669"/>
    <property type="project" value="TreeGrafter"/>
</dbReference>
<organism evidence="11 12">
    <name type="scientific">Dissophora globulifera</name>
    <dbReference type="NCBI Taxonomy" id="979702"/>
    <lineage>
        <taxon>Eukaryota</taxon>
        <taxon>Fungi</taxon>
        <taxon>Fungi incertae sedis</taxon>
        <taxon>Mucoromycota</taxon>
        <taxon>Mortierellomycotina</taxon>
        <taxon>Mortierellomycetes</taxon>
        <taxon>Mortierellales</taxon>
        <taxon>Mortierellaceae</taxon>
        <taxon>Dissophora</taxon>
    </lineage>
</organism>
<feature type="compositionally biased region" description="Polar residues" evidence="8">
    <location>
        <begin position="172"/>
        <end position="186"/>
    </location>
</feature>
<keyword evidence="4" id="KW-0479">Metal-binding</keyword>
<evidence type="ECO:0000256" key="7">
    <source>
        <dbReference type="ARBA" id="ARBA00023242"/>
    </source>
</evidence>
<dbReference type="GO" id="GO:0003697">
    <property type="term" value="F:single-stranded DNA binding"/>
    <property type="evidence" value="ECO:0007669"/>
    <property type="project" value="InterPro"/>
</dbReference>